<keyword evidence="2" id="KW-1185">Reference proteome</keyword>
<dbReference type="EMBL" id="JACOPO010000002">
    <property type="protein sequence ID" value="MBC5722162.1"/>
    <property type="molecule type" value="Genomic_DNA"/>
</dbReference>
<reference evidence="1" key="1">
    <citation type="submission" date="2020-08" db="EMBL/GenBank/DDBJ databases">
        <title>Genome public.</title>
        <authorList>
            <person name="Liu C."/>
            <person name="Sun Q."/>
        </authorList>
    </citation>
    <scope>NUCLEOTIDE SEQUENCE</scope>
    <source>
        <strain evidence="1">NSJ-23</strain>
    </source>
</reference>
<dbReference type="RefSeq" id="WP_186852396.1">
    <property type="nucleotide sequence ID" value="NZ_JACOPO010000002.1"/>
</dbReference>
<evidence type="ECO:0000313" key="1">
    <source>
        <dbReference type="EMBL" id="MBC5722162.1"/>
    </source>
</evidence>
<dbReference type="Proteomes" id="UP000628736">
    <property type="component" value="Unassembled WGS sequence"/>
</dbReference>
<name>A0A8J6J916_9FIRM</name>
<dbReference type="GO" id="GO:0005829">
    <property type="term" value="C:cytosol"/>
    <property type="evidence" value="ECO:0007669"/>
    <property type="project" value="TreeGrafter"/>
</dbReference>
<dbReference type="SFLD" id="SFLDS00003">
    <property type="entry name" value="Haloacid_Dehalogenase"/>
    <property type="match status" value="1"/>
</dbReference>
<sequence length="290" mass="31838">MDPSVKPDKVPIKKLLFVTDLDKTLLDDNAQVPRECLEAAAQFVEQGGLFTVATGRPTRGAMLYPELMELVNLPIITYNGGCIYDVKAGRVLWRQFLPESVRPSLSEALARFQQVGFLIFRGEDDFTCAVRENAYTREISWNREQYQAPLLPIASVPVPWNKIVAAGPKDQIALCGEFLKANIPDPVTLVISEGQFIELNGPRVGKGLALRRLAEMFHLSQDKVVAIGDSMNDMGMLQWAGTGVAVANGEPELKAVADRLVCSNQEHGVRQCVEQILLPMLHQAGPASGL</sequence>
<dbReference type="Gene3D" id="3.40.50.1000">
    <property type="entry name" value="HAD superfamily/HAD-like"/>
    <property type="match status" value="1"/>
</dbReference>
<proteinExistence type="predicted"/>
<dbReference type="InterPro" id="IPR023214">
    <property type="entry name" value="HAD_sf"/>
</dbReference>
<dbReference type="InterPro" id="IPR000150">
    <property type="entry name" value="Cof"/>
</dbReference>
<dbReference type="PANTHER" id="PTHR10000:SF8">
    <property type="entry name" value="HAD SUPERFAMILY HYDROLASE-LIKE, TYPE 3"/>
    <property type="match status" value="1"/>
</dbReference>
<comment type="caution">
    <text evidence="1">The sequence shown here is derived from an EMBL/GenBank/DDBJ whole genome shotgun (WGS) entry which is preliminary data.</text>
</comment>
<dbReference type="Pfam" id="PF08282">
    <property type="entry name" value="Hydrolase_3"/>
    <property type="match status" value="1"/>
</dbReference>
<gene>
    <name evidence="1" type="ORF">H8S11_04945</name>
</gene>
<evidence type="ECO:0000313" key="2">
    <source>
        <dbReference type="Proteomes" id="UP000628736"/>
    </source>
</evidence>
<dbReference type="Gene3D" id="3.30.1240.10">
    <property type="match status" value="1"/>
</dbReference>
<dbReference type="GO" id="GO:0000287">
    <property type="term" value="F:magnesium ion binding"/>
    <property type="evidence" value="ECO:0007669"/>
    <property type="project" value="TreeGrafter"/>
</dbReference>
<dbReference type="SFLD" id="SFLDG01140">
    <property type="entry name" value="C2.B:_Phosphomannomutase_and_P"/>
    <property type="match status" value="1"/>
</dbReference>
<dbReference type="AlphaFoldDB" id="A0A8J6J916"/>
<keyword evidence="1" id="KW-0378">Hydrolase</keyword>
<dbReference type="PANTHER" id="PTHR10000">
    <property type="entry name" value="PHOSPHOSERINE PHOSPHATASE"/>
    <property type="match status" value="1"/>
</dbReference>
<protein>
    <submittedName>
        <fullName evidence="1">Cof-type HAD-IIB family hydrolase</fullName>
    </submittedName>
</protein>
<accession>A0A8J6J916</accession>
<dbReference type="NCBIfam" id="TIGR00099">
    <property type="entry name" value="Cof-subfamily"/>
    <property type="match status" value="1"/>
</dbReference>
<dbReference type="InterPro" id="IPR036412">
    <property type="entry name" value="HAD-like_sf"/>
</dbReference>
<dbReference type="GO" id="GO:0016791">
    <property type="term" value="F:phosphatase activity"/>
    <property type="evidence" value="ECO:0007669"/>
    <property type="project" value="TreeGrafter"/>
</dbReference>
<organism evidence="1 2">
    <name type="scientific">Flintibacter hominis</name>
    <dbReference type="NCBI Taxonomy" id="2763048"/>
    <lineage>
        <taxon>Bacteria</taxon>
        <taxon>Bacillati</taxon>
        <taxon>Bacillota</taxon>
        <taxon>Clostridia</taxon>
        <taxon>Eubacteriales</taxon>
        <taxon>Flintibacter</taxon>
    </lineage>
</organism>
<dbReference type="SUPFAM" id="SSF56784">
    <property type="entry name" value="HAD-like"/>
    <property type="match status" value="1"/>
</dbReference>